<name>A0A5B1LZM1_9ACTN</name>
<evidence type="ECO:0000313" key="4">
    <source>
        <dbReference type="Proteomes" id="UP000324351"/>
    </source>
</evidence>
<dbReference type="EMBL" id="VUJW01000008">
    <property type="protein sequence ID" value="KAA1426395.1"/>
    <property type="molecule type" value="Genomic_DNA"/>
</dbReference>
<comment type="caution">
    <text evidence="3">The sequence shown here is derived from an EMBL/GenBank/DDBJ whole genome shotgun (WGS) entry which is preliminary data.</text>
</comment>
<dbReference type="InterPro" id="IPR025568">
    <property type="entry name" value="DUF4334"/>
</dbReference>
<evidence type="ECO:0000313" key="3">
    <source>
        <dbReference type="EMBL" id="KAA1426395.1"/>
    </source>
</evidence>
<evidence type="ECO:0000259" key="2">
    <source>
        <dbReference type="Pfam" id="PF14232"/>
    </source>
</evidence>
<gene>
    <name evidence="3" type="ORF">F0U47_13375</name>
</gene>
<proteinExistence type="predicted"/>
<feature type="domain" description="GXWXG" evidence="1">
    <location>
        <begin position="25"/>
        <end position="81"/>
    </location>
</feature>
<reference evidence="3 4" key="2">
    <citation type="submission" date="2019-09" db="EMBL/GenBank/DDBJ databases">
        <authorList>
            <person name="Jin C."/>
        </authorList>
    </citation>
    <scope>NUCLEOTIDE SEQUENCE [LARGE SCALE GENOMIC DNA]</scope>
    <source>
        <strain evidence="3 4">BN140041</strain>
    </source>
</reference>
<dbReference type="AlphaFoldDB" id="A0A5B1LZM1"/>
<sequence length="180" mass="20011">MSETRTTTARLADLEPTCTPAEALALYDDLPAVRPDEITGRYRGRELGTGHPMDGLLEQSGWYGKQFDDVDHVHPLLFRTPGGEIFPVEPRKIPLGMVDKVPQAVVSRSRSAVGALKPALRTSKHRARLRAVEHRGVVTAAMVYDHLPIIDVFRRVDDDTLLGVMDLRGAPPYFFVLARD</sequence>
<dbReference type="Pfam" id="PF14232">
    <property type="entry name" value="DUF4334"/>
    <property type="match status" value="1"/>
</dbReference>
<dbReference type="Gene3D" id="2.40.128.580">
    <property type="entry name" value="GXWXG domain"/>
    <property type="match status" value="1"/>
</dbReference>
<dbReference type="RefSeq" id="WP_149750977.1">
    <property type="nucleotide sequence ID" value="NZ_VUJW01000008.1"/>
</dbReference>
<organism evidence="3 4">
    <name type="scientific">Nocardioides antri</name>
    <dbReference type="NCBI Taxonomy" id="2607659"/>
    <lineage>
        <taxon>Bacteria</taxon>
        <taxon>Bacillati</taxon>
        <taxon>Actinomycetota</taxon>
        <taxon>Actinomycetes</taxon>
        <taxon>Propionibacteriales</taxon>
        <taxon>Nocardioidaceae</taxon>
        <taxon>Nocardioides</taxon>
    </lineage>
</organism>
<evidence type="ECO:0000259" key="1">
    <source>
        <dbReference type="Pfam" id="PF14231"/>
    </source>
</evidence>
<feature type="domain" description="DUF4334" evidence="2">
    <location>
        <begin position="126"/>
        <end position="179"/>
    </location>
</feature>
<protein>
    <submittedName>
        <fullName evidence="3">DUF4334 domain-containing protein</fullName>
    </submittedName>
</protein>
<reference evidence="3 4" key="1">
    <citation type="submission" date="2019-09" db="EMBL/GenBank/DDBJ databases">
        <title>Nocardioides panacisoli sp. nov., isolated from the soil of a ginseng field.</title>
        <authorList>
            <person name="Cho C."/>
        </authorList>
    </citation>
    <scope>NUCLEOTIDE SEQUENCE [LARGE SCALE GENOMIC DNA]</scope>
    <source>
        <strain evidence="3 4">BN140041</strain>
    </source>
</reference>
<dbReference type="Proteomes" id="UP000324351">
    <property type="component" value="Unassembled WGS sequence"/>
</dbReference>
<keyword evidence="4" id="KW-1185">Reference proteome</keyword>
<accession>A0A5B1LZM1</accession>
<dbReference type="InterPro" id="IPR025951">
    <property type="entry name" value="GXWXG_dom"/>
</dbReference>
<dbReference type="Pfam" id="PF14231">
    <property type="entry name" value="GXWXG"/>
    <property type="match status" value="1"/>
</dbReference>